<dbReference type="RefSeq" id="WP_253794437.1">
    <property type="nucleotide sequence ID" value="NZ_BAAAUB010000056.1"/>
</dbReference>
<keyword evidence="1" id="KW-0560">Oxidoreductase</keyword>
<proteinExistence type="predicted"/>
<evidence type="ECO:0000256" key="2">
    <source>
        <dbReference type="ARBA" id="ARBA00023033"/>
    </source>
</evidence>
<sequence length="409" mass="43497">MRGGRVAVVGGSIAGCAAALAAWRAGADEVVVFERAAGRLQDRGVGLALHNDRYAELEAAGYLDAAMPWVQLARRPWVVRSGTERAGRVIGVLPFPFRSYGWGSLWRELRGRIPDGVDYRTGAGVAEVLPEPDGVTLRPAGGGEERFDLVVGADGYRSLVRAAMAPEARARYGGYLAWRGTLPVELLPEPAEAFPVPDATTVAFPGGHMIVYRIPGATGIEVNWVFYATPPAGSDTRFEDPTATPSRSTGAELQAYQLSVVEQHFPPFWQEVIARTPEANRFVQPMYDIAAPHFAKDRLVLVGDAASIARPHTGSGAIKALQDAAVLERALTASPDPDTALRAYDAERAPVGRAILELGRSLGLAQVQRTPEWTSMDQRAVDEWWAAAGGVGGIGGQAMRGPAAAGPSA</sequence>
<dbReference type="InterPro" id="IPR002938">
    <property type="entry name" value="FAD-bd"/>
</dbReference>
<dbReference type="InterPro" id="IPR050493">
    <property type="entry name" value="FAD-dep_Monooxygenase_BioMet"/>
</dbReference>
<dbReference type="SUPFAM" id="SSF54373">
    <property type="entry name" value="FAD-linked reductases, C-terminal domain"/>
    <property type="match status" value="1"/>
</dbReference>
<name>A0ABT1IT72_9ACTN</name>
<dbReference type="PANTHER" id="PTHR13789">
    <property type="entry name" value="MONOOXYGENASE"/>
    <property type="match status" value="1"/>
</dbReference>
<dbReference type="InterPro" id="IPR036188">
    <property type="entry name" value="FAD/NAD-bd_sf"/>
</dbReference>
<evidence type="ECO:0000259" key="4">
    <source>
        <dbReference type="Pfam" id="PF01494"/>
    </source>
</evidence>
<gene>
    <name evidence="5" type="ORF">FHR36_001220</name>
</gene>
<dbReference type="Gene3D" id="3.30.9.30">
    <property type="match status" value="1"/>
</dbReference>
<dbReference type="Pfam" id="PF01494">
    <property type="entry name" value="FAD_binding_3"/>
    <property type="match status" value="1"/>
</dbReference>
<keyword evidence="3" id="KW-0732">Signal</keyword>
<feature type="chain" id="PRO_5047450568" evidence="3">
    <location>
        <begin position="22"/>
        <end position="409"/>
    </location>
</feature>
<feature type="signal peptide" evidence="3">
    <location>
        <begin position="1"/>
        <end position="21"/>
    </location>
</feature>
<dbReference type="PRINTS" id="PR00420">
    <property type="entry name" value="RNGMNOXGNASE"/>
</dbReference>
<dbReference type="Gene3D" id="3.50.50.60">
    <property type="entry name" value="FAD/NAD(P)-binding domain"/>
    <property type="match status" value="1"/>
</dbReference>
<evidence type="ECO:0000313" key="5">
    <source>
        <dbReference type="EMBL" id="MCP2308128.1"/>
    </source>
</evidence>
<dbReference type="EMBL" id="JAMZDX010000001">
    <property type="protein sequence ID" value="MCP2308128.1"/>
    <property type="molecule type" value="Genomic_DNA"/>
</dbReference>
<feature type="domain" description="FAD-binding" evidence="4">
    <location>
        <begin position="143"/>
        <end position="357"/>
    </location>
</feature>
<dbReference type="Proteomes" id="UP001206483">
    <property type="component" value="Unassembled WGS sequence"/>
</dbReference>
<evidence type="ECO:0000256" key="3">
    <source>
        <dbReference type="SAM" id="SignalP"/>
    </source>
</evidence>
<dbReference type="PROSITE" id="PS51257">
    <property type="entry name" value="PROKAR_LIPOPROTEIN"/>
    <property type="match status" value="1"/>
</dbReference>
<keyword evidence="2" id="KW-0503">Monooxygenase</keyword>
<keyword evidence="6" id="KW-1185">Reference proteome</keyword>
<evidence type="ECO:0000256" key="1">
    <source>
        <dbReference type="ARBA" id="ARBA00023002"/>
    </source>
</evidence>
<organism evidence="5 6">
    <name type="scientific">Kitasatospora paracochleata</name>
    <dbReference type="NCBI Taxonomy" id="58354"/>
    <lineage>
        <taxon>Bacteria</taxon>
        <taxon>Bacillati</taxon>
        <taxon>Actinomycetota</taxon>
        <taxon>Actinomycetes</taxon>
        <taxon>Kitasatosporales</taxon>
        <taxon>Streptomycetaceae</taxon>
        <taxon>Kitasatospora</taxon>
    </lineage>
</organism>
<accession>A0ABT1IT72</accession>
<protein>
    <submittedName>
        <fullName evidence="5">2-polyprenyl-6-methoxyphenol hydroxylase-like FAD-dependent oxidoreductase</fullName>
    </submittedName>
</protein>
<reference evidence="5 6" key="1">
    <citation type="submission" date="2022-06" db="EMBL/GenBank/DDBJ databases">
        <title>Sequencing the genomes of 1000 actinobacteria strains.</title>
        <authorList>
            <person name="Klenk H.-P."/>
        </authorList>
    </citation>
    <scope>NUCLEOTIDE SEQUENCE [LARGE SCALE GENOMIC DNA]</scope>
    <source>
        <strain evidence="5 6">DSM 41656</strain>
    </source>
</reference>
<dbReference type="PANTHER" id="PTHR13789:SF309">
    <property type="entry name" value="PUTATIVE (AFU_ORTHOLOGUE AFUA_6G14510)-RELATED"/>
    <property type="match status" value="1"/>
</dbReference>
<evidence type="ECO:0000313" key="6">
    <source>
        <dbReference type="Proteomes" id="UP001206483"/>
    </source>
</evidence>
<comment type="caution">
    <text evidence="5">The sequence shown here is derived from an EMBL/GenBank/DDBJ whole genome shotgun (WGS) entry which is preliminary data.</text>
</comment>
<dbReference type="SUPFAM" id="SSF51905">
    <property type="entry name" value="FAD/NAD(P)-binding domain"/>
    <property type="match status" value="1"/>
</dbReference>